<dbReference type="AlphaFoldDB" id="S9RC22"/>
<dbReference type="HOGENOM" id="CLU_653615_0_0_5"/>
<accession>S9RC22</accession>
<sequence length="420" mass="48467">MPDGSGSFQDFERPAGNFAGDPFMTERRYETWEQSEWIADALEEIGVRARTGKARFYSECAGLAVDVDHYGGSATIPQVARKYYHPVTKQLGDWHRQHKAEMTLHMMTLSALPEKLHVGVAHEQVRDALSMSRTELSALIRRLRDDGWSAEGFEIVLVREEHALSEHDDTGDWMDYAHYHLIMRAPRGPGTRERLKAFAARVKALWTRVLTRLWRRFEGLFPRNRGPREAYVNTQQVRQLDRLRSYLAKAPRVPRDAGKEAVQWVHRVIENRDQLVATLAFKDYRRRRAAEPKRPRRVNPVARDTAGDRYFRVVSPTTDTNTRMLAWRRSLAPDGDLHAWLRPRAANIYAWATHEDPRYRARLSIDQDVLDAVCDILGKERVTTSSVPLRRRPGPAMDHDILHGPQRDFVVLSRGDPPPF</sequence>
<name>S9RC22_9RHOB</name>
<protein>
    <submittedName>
        <fullName evidence="1">Uncharacterized protein</fullName>
    </submittedName>
</protein>
<reference evidence="2" key="1">
    <citation type="journal article" date="2014" name="Stand. Genomic Sci.">
        <title>Genome sequence of the exopolysaccharide-producing Salipiger mucosus type strain (DSM 16094(T)), a moderately halophilic member of the Roseobacter clade.</title>
        <authorList>
            <person name="Riedel T."/>
            <person name="Spring S."/>
            <person name="Fiebig A."/>
            <person name="Petersen J."/>
            <person name="Kyrpides N.C."/>
            <person name="Goker M."/>
            <person name="Klenk H.P."/>
        </authorList>
    </citation>
    <scope>NUCLEOTIDE SEQUENCE [LARGE SCALE GENOMIC DNA]</scope>
    <source>
        <strain evidence="2">DSM 16094</strain>
    </source>
</reference>
<comment type="caution">
    <text evidence="1">The sequence shown here is derived from an EMBL/GenBank/DDBJ whole genome shotgun (WGS) entry which is preliminary data.</text>
</comment>
<organism evidence="1 2">
    <name type="scientific">Salipiger mucosus DSM 16094</name>
    <dbReference type="NCBI Taxonomy" id="1123237"/>
    <lineage>
        <taxon>Bacteria</taxon>
        <taxon>Pseudomonadati</taxon>
        <taxon>Pseudomonadota</taxon>
        <taxon>Alphaproteobacteria</taxon>
        <taxon>Rhodobacterales</taxon>
        <taxon>Roseobacteraceae</taxon>
        <taxon>Salipiger</taxon>
    </lineage>
</organism>
<gene>
    <name evidence="1" type="ORF">Salmuc_04563</name>
</gene>
<dbReference type="EMBL" id="APVH01000070">
    <property type="protein sequence ID" value="EPX75645.1"/>
    <property type="molecule type" value="Genomic_DNA"/>
</dbReference>
<evidence type="ECO:0000313" key="2">
    <source>
        <dbReference type="Proteomes" id="UP000015347"/>
    </source>
</evidence>
<dbReference type="Proteomes" id="UP000015347">
    <property type="component" value="Unassembled WGS sequence"/>
</dbReference>
<proteinExistence type="predicted"/>
<keyword evidence="2" id="KW-1185">Reference proteome</keyword>
<evidence type="ECO:0000313" key="1">
    <source>
        <dbReference type="EMBL" id="EPX75645.1"/>
    </source>
</evidence>